<feature type="transmembrane region" description="Helical" evidence="9">
    <location>
        <begin position="20"/>
        <end position="39"/>
    </location>
</feature>
<dbReference type="InterPro" id="IPR002191">
    <property type="entry name" value="Bac_export_3"/>
</dbReference>
<dbReference type="GO" id="GO:0044780">
    <property type="term" value="P:bacterial-type flagellum assembly"/>
    <property type="evidence" value="ECO:0007669"/>
    <property type="project" value="InterPro"/>
</dbReference>
<comment type="function">
    <text evidence="9">Role in flagellar biosynthesis.</text>
</comment>
<dbReference type="InterPro" id="IPR006305">
    <property type="entry name" value="FliQ"/>
</dbReference>
<feature type="transmembrane region" description="Helical" evidence="9">
    <location>
        <begin position="51"/>
        <end position="70"/>
    </location>
</feature>
<comment type="subcellular location">
    <subcellularLocation>
        <location evidence="1 9">Cell membrane</location>
        <topology evidence="1">Multi-pass membrane protein</topology>
    </subcellularLocation>
    <subcellularLocation>
        <location evidence="9">Bacterial flagellum basal body</location>
    </subcellularLocation>
</comment>
<keyword evidence="5 9" id="KW-0812">Transmembrane</keyword>
<evidence type="ECO:0000313" key="10">
    <source>
        <dbReference type="EMBL" id="EQK43614.1"/>
    </source>
</evidence>
<dbReference type="GO" id="GO:0009425">
    <property type="term" value="C:bacterial-type flagellum basal body"/>
    <property type="evidence" value="ECO:0007669"/>
    <property type="project" value="UniProtKB-SubCell"/>
</dbReference>
<keyword evidence="6 9" id="KW-1133">Transmembrane helix</keyword>
<dbReference type="RefSeq" id="WP_021433664.1">
    <property type="nucleotide sequence ID" value="NZ_AVNC01000015.1"/>
</dbReference>
<keyword evidence="4 9" id="KW-1003">Cell membrane</keyword>
<dbReference type="Proteomes" id="UP000015688">
    <property type="component" value="Unassembled WGS sequence"/>
</dbReference>
<evidence type="ECO:0000256" key="1">
    <source>
        <dbReference type="ARBA" id="ARBA00004651"/>
    </source>
</evidence>
<evidence type="ECO:0000256" key="6">
    <source>
        <dbReference type="ARBA" id="ARBA00022989"/>
    </source>
</evidence>
<dbReference type="GeneID" id="67473397"/>
<evidence type="ECO:0000256" key="2">
    <source>
        <dbReference type="ARBA" id="ARBA00006156"/>
    </source>
</evidence>
<dbReference type="Pfam" id="PF01313">
    <property type="entry name" value="Bac_export_3"/>
    <property type="match status" value="1"/>
</dbReference>
<dbReference type="NCBIfam" id="TIGR01402">
    <property type="entry name" value="fliQ"/>
    <property type="match status" value="1"/>
</dbReference>
<evidence type="ECO:0000256" key="7">
    <source>
        <dbReference type="ARBA" id="ARBA00023136"/>
    </source>
</evidence>
<dbReference type="PANTHER" id="PTHR34040:SF2">
    <property type="entry name" value="FLAGELLAR BIOSYNTHETIC PROTEIN FLIQ"/>
    <property type="match status" value="1"/>
</dbReference>
<evidence type="ECO:0000256" key="5">
    <source>
        <dbReference type="ARBA" id="ARBA00022692"/>
    </source>
</evidence>
<dbReference type="GO" id="GO:0005886">
    <property type="term" value="C:plasma membrane"/>
    <property type="evidence" value="ECO:0007669"/>
    <property type="project" value="UniProtKB-SubCell"/>
</dbReference>
<comment type="caution">
    <text evidence="10">The sequence shown here is derived from an EMBL/GenBank/DDBJ whole genome shotgun (WGS) entry which is preliminary data.</text>
</comment>
<evidence type="ECO:0000256" key="9">
    <source>
        <dbReference type="RuleBase" id="RU364090"/>
    </source>
</evidence>
<keyword evidence="10" id="KW-0966">Cell projection</keyword>
<accession>T4VIU1</accession>
<evidence type="ECO:0000313" key="11">
    <source>
        <dbReference type="Proteomes" id="UP000015688"/>
    </source>
</evidence>
<proteinExistence type="inferred from homology"/>
<comment type="similarity">
    <text evidence="2 9">Belongs to the FliQ/MopD/SpaQ family.</text>
</comment>
<dbReference type="PATRIC" id="fig|1233171.3.peg.2445"/>
<dbReference type="PIRSF" id="PIRSF004669">
    <property type="entry name" value="FliQ"/>
    <property type="match status" value="1"/>
</dbReference>
<protein>
    <recommendedName>
        <fullName evidence="3 9">Flagellar biosynthetic protein FliQ</fullName>
    </recommendedName>
</protein>
<dbReference type="GO" id="GO:0009306">
    <property type="term" value="P:protein secretion"/>
    <property type="evidence" value="ECO:0007669"/>
    <property type="project" value="InterPro"/>
</dbReference>
<name>T4VIU1_PARBF</name>
<gene>
    <name evidence="9 10" type="primary">fliQ</name>
    <name evidence="10" type="ORF">C672_2558</name>
</gene>
<keyword evidence="7 9" id="KW-0472">Membrane</keyword>
<sequence>MSESVVVSIVKETLYTGMLIGGPILILSLVVGLLISIFQATTQIQEQTLTFIPKLIVVAITLAIGGAWMLNELIQFTNKIMNMIANIKG</sequence>
<keyword evidence="10" id="KW-0282">Flagellum</keyword>
<keyword evidence="8 9" id="KW-0975">Bacterial flagellum</keyword>
<reference evidence="10 11" key="1">
    <citation type="submission" date="2013-06" db="EMBL/GenBank/DDBJ databases">
        <authorList>
            <person name="Walk S."/>
            <person name="Aronoff D."/>
            <person name="Young V.Y."/>
            <person name="Marsh J."/>
            <person name="Harrison L."/>
            <person name="Daugherty S.C."/>
            <person name="Shefchek K.A."/>
            <person name="Hine E.E."/>
            <person name="Tallon L.J."/>
            <person name="Sadzewicz L.K."/>
            <person name="Rasko D.A."/>
        </authorList>
    </citation>
    <scope>NUCLEOTIDE SEQUENCE [LARGE SCALE GENOMIC DNA]</scope>
    <source>
        <strain evidence="10 11">ATCC 638</strain>
    </source>
</reference>
<keyword evidence="10" id="KW-0969">Cilium</keyword>
<organism evidence="10 11">
    <name type="scientific">Paraclostridium bifermentans ATCC 638 = DSM 14991</name>
    <dbReference type="NCBI Taxonomy" id="1233171"/>
    <lineage>
        <taxon>Bacteria</taxon>
        <taxon>Bacillati</taxon>
        <taxon>Bacillota</taxon>
        <taxon>Clostridia</taxon>
        <taxon>Peptostreptococcales</taxon>
        <taxon>Peptostreptococcaceae</taxon>
        <taxon>Paraclostridium</taxon>
    </lineage>
</organism>
<dbReference type="PANTHER" id="PTHR34040">
    <property type="entry name" value="FLAGELLAR BIOSYNTHETIC PROTEIN FLIQ"/>
    <property type="match status" value="1"/>
</dbReference>
<evidence type="ECO:0000256" key="3">
    <source>
        <dbReference type="ARBA" id="ARBA00021718"/>
    </source>
</evidence>
<dbReference type="EMBL" id="AVNC01000015">
    <property type="protein sequence ID" value="EQK43614.1"/>
    <property type="molecule type" value="Genomic_DNA"/>
</dbReference>
<dbReference type="PRINTS" id="PR00952">
    <property type="entry name" value="TYPE3IMQPROT"/>
</dbReference>
<dbReference type="AlphaFoldDB" id="T4VIU1"/>
<evidence type="ECO:0000256" key="4">
    <source>
        <dbReference type="ARBA" id="ARBA00022475"/>
    </source>
</evidence>
<evidence type="ECO:0000256" key="8">
    <source>
        <dbReference type="ARBA" id="ARBA00023143"/>
    </source>
</evidence>